<organism evidence="1 2">
    <name type="scientific">Actinokineospora terrae</name>
    <dbReference type="NCBI Taxonomy" id="155974"/>
    <lineage>
        <taxon>Bacteria</taxon>
        <taxon>Bacillati</taxon>
        <taxon>Actinomycetota</taxon>
        <taxon>Actinomycetes</taxon>
        <taxon>Pseudonocardiales</taxon>
        <taxon>Pseudonocardiaceae</taxon>
        <taxon>Actinokineospora</taxon>
    </lineage>
</organism>
<gene>
    <name evidence="1" type="ORF">SAMN04487818_111146</name>
</gene>
<sequence length="333" mass="37466">MLVGGMGVRKGGGRVGVEIADVVAELKEVRRGRGVRSDDLHHRVGPALRMACDITDLDDPALVRRKLVLRLTHLGARLPSDLNLAATAALGLHKEADGGFLDQRIDWLATRFDRDPRTARRRVDSAFQLLAELLYDAGMRDRKSGSYSPDGWYVESLRAALRLDLEVPTLTEQRQIVAAVDELDELVLSLSAPRDQAMPDGQAITAEIAYGGEIVEEQRVSSSHTRFIVRLPSPLSLGQRHDYSIKFTSYPRSWMRPYYVFTPLRRCEEFTVRVRFDPTHPPKRVWRINGLPAKAFEDFAPGSDSLEIDRVGDVALEFHDLQQGLSYGLQWHD</sequence>
<keyword evidence="2" id="KW-1185">Reference proteome</keyword>
<dbReference type="EMBL" id="FOGI01000011">
    <property type="protein sequence ID" value="SES36698.1"/>
    <property type="molecule type" value="Genomic_DNA"/>
</dbReference>
<dbReference type="STRING" id="155974.SAMN04487818_111146"/>
<dbReference type="AlphaFoldDB" id="A0A1H9WS03"/>
<protein>
    <submittedName>
        <fullName evidence="1">Uncharacterized protein</fullName>
    </submittedName>
</protein>
<reference evidence="2" key="1">
    <citation type="submission" date="2016-10" db="EMBL/GenBank/DDBJ databases">
        <authorList>
            <person name="Varghese N."/>
            <person name="Submissions S."/>
        </authorList>
    </citation>
    <scope>NUCLEOTIDE SEQUENCE [LARGE SCALE GENOMIC DNA]</scope>
    <source>
        <strain evidence="2">DSM 44260</strain>
    </source>
</reference>
<name>A0A1H9WS03_9PSEU</name>
<dbReference type="Proteomes" id="UP000199051">
    <property type="component" value="Unassembled WGS sequence"/>
</dbReference>
<proteinExistence type="predicted"/>
<evidence type="ECO:0000313" key="1">
    <source>
        <dbReference type="EMBL" id="SES36698.1"/>
    </source>
</evidence>
<accession>A0A1H9WS03</accession>
<evidence type="ECO:0000313" key="2">
    <source>
        <dbReference type="Proteomes" id="UP000199051"/>
    </source>
</evidence>